<sequence length="491" mass="50647">MIKNFKWLLLVSLTFIACNNDDENSTPVEVPVTSGTASFTKYVALGDSFAAGYSDGALFKKGQEGSYVNILAQQFVTAGGGDFKTPFTSDNLGGLLLGGNVIAGTRLYFKLSTSSPTPVAGVPTTEVTSKITGPFNNLGIPGAKSYHLIAPGYGNVAGVATGAANPYFARFATASGTTVLADALVQAPTFFSLWIGGNDVLGYATSGGIGVNQTGNLNPATYGGNDITDPNVFASVYSGLVAKLTANGAKGVVANLPYVSTLPYFTTVPYNPVPLTAGVATQLNSGYAAYNGGLQFAVSKGLITADEATKRTVKFAAGSNAVVIVDSYLTNLSAYGIPSYRQATSEDLPVLTSRTFIGTLVGGNAAAVNGVSVPLADQWILTKDEIAEVKVATDAYNVTIKAIADAKGLAFVDTKAIMTQLSTGGVVSNSFTLTSAYVTGGAFSLDGVHPGPRGYALITNAFMTAINAKYSSTLKPVDLSLYPILYPAVIQ</sequence>
<name>A0A1M7F5E7_9FLAO</name>
<dbReference type="InterPro" id="IPR001087">
    <property type="entry name" value="GDSL"/>
</dbReference>
<dbReference type="SUPFAM" id="SSF52266">
    <property type="entry name" value="SGNH hydrolase"/>
    <property type="match status" value="1"/>
</dbReference>
<dbReference type="Gene3D" id="3.40.50.1110">
    <property type="entry name" value="SGNH hydrolase"/>
    <property type="match status" value="2"/>
</dbReference>
<dbReference type="PROSITE" id="PS51257">
    <property type="entry name" value="PROKAR_LIPOPROTEIN"/>
    <property type="match status" value="1"/>
</dbReference>
<evidence type="ECO:0000313" key="2">
    <source>
        <dbReference type="Proteomes" id="UP000184092"/>
    </source>
</evidence>
<evidence type="ECO:0008006" key="3">
    <source>
        <dbReference type="Google" id="ProtNLM"/>
    </source>
</evidence>
<reference evidence="2" key="1">
    <citation type="submission" date="2016-11" db="EMBL/GenBank/DDBJ databases">
        <authorList>
            <person name="Varghese N."/>
            <person name="Submissions S."/>
        </authorList>
    </citation>
    <scope>NUCLEOTIDE SEQUENCE [LARGE SCALE GENOMIC DNA]</scope>
    <source>
        <strain evidence="2">CGMCC 1.2749</strain>
    </source>
</reference>
<proteinExistence type="predicted"/>
<evidence type="ECO:0000313" key="1">
    <source>
        <dbReference type="EMBL" id="SHL99210.1"/>
    </source>
</evidence>
<dbReference type="InterPro" id="IPR036514">
    <property type="entry name" value="SGNH_hydro_sf"/>
</dbReference>
<dbReference type="GO" id="GO:0016788">
    <property type="term" value="F:hydrolase activity, acting on ester bonds"/>
    <property type="evidence" value="ECO:0007669"/>
    <property type="project" value="InterPro"/>
</dbReference>
<keyword evidence="2" id="KW-1185">Reference proteome</keyword>
<organism evidence="1 2">
    <name type="scientific">Flavobacterium xinjiangense</name>
    <dbReference type="NCBI Taxonomy" id="178356"/>
    <lineage>
        <taxon>Bacteria</taxon>
        <taxon>Pseudomonadati</taxon>
        <taxon>Bacteroidota</taxon>
        <taxon>Flavobacteriia</taxon>
        <taxon>Flavobacteriales</taxon>
        <taxon>Flavobacteriaceae</taxon>
        <taxon>Flavobacterium</taxon>
    </lineage>
</organism>
<dbReference type="OrthoDB" id="9764164at2"/>
<protein>
    <recommendedName>
        <fullName evidence="3">GDSL-like Lipase/Acylhydrolase</fullName>
    </recommendedName>
</protein>
<dbReference type="Pfam" id="PF00657">
    <property type="entry name" value="Lipase_GDSL"/>
    <property type="match status" value="1"/>
</dbReference>
<dbReference type="RefSeq" id="WP_073204934.1">
    <property type="nucleotide sequence ID" value="NZ_FRCL01000002.1"/>
</dbReference>
<dbReference type="STRING" id="178356.SAMN05216269_10241"/>
<dbReference type="AlphaFoldDB" id="A0A1M7F5E7"/>
<dbReference type="Proteomes" id="UP000184092">
    <property type="component" value="Unassembled WGS sequence"/>
</dbReference>
<accession>A0A1M7F5E7</accession>
<gene>
    <name evidence="1" type="ORF">SAMN05216269_10241</name>
</gene>
<dbReference type="EMBL" id="FRCL01000002">
    <property type="protein sequence ID" value="SHL99210.1"/>
    <property type="molecule type" value="Genomic_DNA"/>
</dbReference>